<dbReference type="STRING" id="1423773.FD30_GL001389"/>
<feature type="domain" description="DUF5776" evidence="5">
    <location>
        <begin position="564"/>
        <end position="630"/>
    </location>
</feature>
<dbReference type="InterPro" id="IPR013783">
    <property type="entry name" value="Ig-like_fold"/>
</dbReference>
<dbReference type="InterPro" id="IPR044081">
    <property type="entry name" value="DUF5776"/>
</dbReference>
<dbReference type="Proteomes" id="UP000051162">
    <property type="component" value="Unassembled WGS sequence"/>
</dbReference>
<dbReference type="InterPro" id="IPR005046">
    <property type="entry name" value="DUF285"/>
</dbReference>
<feature type="transmembrane region" description="Helical" evidence="3">
    <location>
        <begin position="12"/>
        <end position="34"/>
    </location>
</feature>
<accession>A0A0R1K7A2</accession>
<feature type="region of interest" description="Disordered" evidence="2">
    <location>
        <begin position="432"/>
        <end position="469"/>
    </location>
</feature>
<dbReference type="EMBL" id="AZDT01000019">
    <property type="protein sequence ID" value="KRK76452.1"/>
    <property type="molecule type" value="Genomic_DNA"/>
</dbReference>
<evidence type="ECO:0000313" key="7">
    <source>
        <dbReference type="Proteomes" id="UP000051162"/>
    </source>
</evidence>
<keyword evidence="3" id="KW-0472">Membrane</keyword>
<proteinExistence type="predicted"/>
<keyword evidence="1" id="KW-0677">Repeat</keyword>
<dbReference type="OrthoDB" id="2328848at2"/>
<dbReference type="AlphaFoldDB" id="A0A0R1K7A2"/>
<sequence>MHGKIVGKGPRWLALLSIGGLLVGGGLVMTHASVDARAADTTTTVSQEVLHAGEFGTSHWSITADHTLHIGAGTLGAPAKTPDGPPWKPYGAEIENIVIEGPVVLNANSRMLFGYLGVGSTGGTIKGLNQVDASHVTNFEFAFYGIQVAKLDLSSWDVHNVTNTSFMFGQATSQVIDLTGWQLPKLTNTYWMFMLAARVHELDLSGFNLRHASTTQMLMNTNLTVLHLGPDSLLSGTNLRTFSNAAYQDHWQDVGTGTLEAPQGSHVYTAAQLMANFKGAAPYTYVRARNTGAPVTVHYVDAADHPLAPDEVHTGFYDAPFTITPKTIAGYTLDHTDGAVTGTFGADPGTVTCYYVPAKNQQSLTGQDASMTVGDARPDSATFHARATDKAGQPIPVTVDLDHADLTRPGTYPVILKTTDGQVKTVQLTVKAAEGGSSSVSSSSNSSSTSSSTDSTSSSASSSTTSSDDIHYGGDQDLGVFKGEAIYATKALRLYRHPTFKPNQVKARYAQQSRIKRPMFVVTGAAKSRTGALRFKVRDVNHTAKTDGRVGYLTAKRTYVTGVYYQQRHPRITVINPHGVNAYRWHNLTGKVHHYRRGQTVRVRCIVHYHLTTRYVLPNGRYITANKKLVRADLATSHQSTQPSVALRTRMVR</sequence>
<reference evidence="6 7" key="1">
    <citation type="journal article" date="2015" name="Genome Announc.">
        <title>Expanding the biotechnology potential of lactobacilli through comparative genomics of 213 strains and associated genera.</title>
        <authorList>
            <person name="Sun Z."/>
            <person name="Harris H.M."/>
            <person name="McCann A."/>
            <person name="Guo C."/>
            <person name="Argimon S."/>
            <person name="Zhang W."/>
            <person name="Yang X."/>
            <person name="Jeffery I.B."/>
            <person name="Cooney J.C."/>
            <person name="Kagawa T.F."/>
            <person name="Liu W."/>
            <person name="Song Y."/>
            <person name="Salvetti E."/>
            <person name="Wrobel A."/>
            <person name="Rasinkangas P."/>
            <person name="Parkhill J."/>
            <person name="Rea M.C."/>
            <person name="O'Sullivan O."/>
            <person name="Ritari J."/>
            <person name="Douillard F.P."/>
            <person name="Paul Ross R."/>
            <person name="Yang R."/>
            <person name="Briner A.E."/>
            <person name="Felis G.E."/>
            <person name="de Vos W.M."/>
            <person name="Barrangou R."/>
            <person name="Klaenhammer T.R."/>
            <person name="Caufield P.W."/>
            <person name="Cui Y."/>
            <person name="Zhang H."/>
            <person name="O'Toole P.W."/>
        </authorList>
    </citation>
    <scope>NUCLEOTIDE SEQUENCE [LARGE SCALE GENOMIC DNA]</scope>
    <source>
        <strain evidence="6 7">DSM 19117</strain>
    </source>
</reference>
<keyword evidence="3" id="KW-1133">Transmembrane helix</keyword>
<keyword evidence="3" id="KW-0812">Transmembrane</keyword>
<dbReference type="RefSeq" id="WP_056943968.1">
    <property type="nucleotide sequence ID" value="NZ_AZDT01000019.1"/>
</dbReference>
<dbReference type="GeneID" id="84782266"/>
<evidence type="ECO:0000259" key="4">
    <source>
        <dbReference type="Pfam" id="PF06458"/>
    </source>
</evidence>
<evidence type="ECO:0000259" key="5">
    <source>
        <dbReference type="Pfam" id="PF19087"/>
    </source>
</evidence>
<feature type="compositionally biased region" description="Low complexity" evidence="2">
    <location>
        <begin position="437"/>
        <end position="467"/>
    </location>
</feature>
<dbReference type="InterPro" id="IPR009459">
    <property type="entry name" value="MucBP_dom"/>
</dbReference>
<protein>
    <recommendedName>
        <fullName evidence="8">BspA family leucine-rich repeat surface protein</fullName>
    </recommendedName>
</protein>
<comment type="caution">
    <text evidence="6">The sequence shown here is derived from an EMBL/GenBank/DDBJ whole genome shotgun (WGS) entry which is preliminary data.</text>
</comment>
<dbReference type="PATRIC" id="fig|1423773.3.peg.1424"/>
<evidence type="ECO:0000256" key="1">
    <source>
        <dbReference type="ARBA" id="ARBA00022737"/>
    </source>
</evidence>
<dbReference type="Gene3D" id="3.10.20.320">
    <property type="entry name" value="Putative peptidoglycan bound protein (lpxtg motif)"/>
    <property type="match status" value="1"/>
</dbReference>
<dbReference type="Pfam" id="PF06458">
    <property type="entry name" value="MucBP"/>
    <property type="match status" value="1"/>
</dbReference>
<name>A0A0R1K7A2_9LACO</name>
<feature type="domain" description="MucBP" evidence="4">
    <location>
        <begin position="294"/>
        <end position="355"/>
    </location>
</feature>
<dbReference type="Pfam" id="PF03382">
    <property type="entry name" value="DUF285"/>
    <property type="match status" value="1"/>
</dbReference>
<gene>
    <name evidence="6" type="ORF">FD30_GL001389</name>
</gene>
<evidence type="ECO:0008006" key="8">
    <source>
        <dbReference type="Google" id="ProtNLM"/>
    </source>
</evidence>
<evidence type="ECO:0000256" key="2">
    <source>
        <dbReference type="SAM" id="MobiDB-lite"/>
    </source>
</evidence>
<dbReference type="Pfam" id="PF19087">
    <property type="entry name" value="DUF5776"/>
    <property type="match status" value="1"/>
</dbReference>
<organism evidence="6 7">
    <name type="scientific">Levilactobacillus namurensis DSM 19117</name>
    <dbReference type="NCBI Taxonomy" id="1423773"/>
    <lineage>
        <taxon>Bacteria</taxon>
        <taxon>Bacillati</taxon>
        <taxon>Bacillota</taxon>
        <taxon>Bacilli</taxon>
        <taxon>Lactobacillales</taxon>
        <taxon>Lactobacillaceae</taxon>
        <taxon>Levilactobacillus</taxon>
    </lineage>
</organism>
<keyword evidence="7" id="KW-1185">Reference proteome</keyword>
<dbReference type="Gene3D" id="2.60.40.10">
    <property type="entry name" value="Immunoglobulins"/>
    <property type="match status" value="1"/>
</dbReference>
<evidence type="ECO:0000256" key="3">
    <source>
        <dbReference type="SAM" id="Phobius"/>
    </source>
</evidence>
<evidence type="ECO:0000313" key="6">
    <source>
        <dbReference type="EMBL" id="KRK76452.1"/>
    </source>
</evidence>